<comment type="caution">
    <text evidence="3">The sequence shown here is derived from an EMBL/GenBank/DDBJ whole genome shotgun (WGS) entry which is preliminary data.</text>
</comment>
<feature type="chain" id="PRO_5041962326" description="Secreted protein" evidence="2">
    <location>
        <begin position="29"/>
        <end position="228"/>
    </location>
</feature>
<sequence length="228" mass="24931">MRVLRWCVMFSWRSSSVVWLMSVTVGRASKVGGMVDFPESAAARRGAAQRRNRVPIFVCSLSSSGSRSLSLSLLSAGLFLVVTAQSLPPSPSIHLSHCRLCKKKAVCNAVDARHPNPSLLLLLQQYGGRAQKGTPESKRTKGRGEKGEPETVCTLTCGRDFPSLKSSWFSRVLSFPPRFPGSGPKVQTSTDRKKELKKKRTKNPSPSHTQTTQTQHGATSLPWRARGG</sequence>
<feature type="signal peptide" evidence="2">
    <location>
        <begin position="1"/>
        <end position="28"/>
    </location>
</feature>
<evidence type="ECO:0000313" key="3">
    <source>
        <dbReference type="EMBL" id="KAK2024345.1"/>
    </source>
</evidence>
<keyword evidence="4" id="KW-1185">Reference proteome</keyword>
<accession>A0AAD9LZV8</accession>
<dbReference type="AlphaFoldDB" id="A0AAD9LZV8"/>
<name>A0AAD9LZV8_9PEZI</name>
<evidence type="ECO:0000256" key="1">
    <source>
        <dbReference type="SAM" id="MobiDB-lite"/>
    </source>
</evidence>
<keyword evidence="2" id="KW-0732">Signal</keyword>
<evidence type="ECO:0000256" key="2">
    <source>
        <dbReference type="SAM" id="SignalP"/>
    </source>
</evidence>
<reference evidence="3" key="1">
    <citation type="submission" date="2021-06" db="EMBL/GenBank/DDBJ databases">
        <title>Comparative genomics, transcriptomics and evolutionary studies reveal genomic signatures of adaptation to plant cell wall in hemibiotrophic fungi.</title>
        <authorList>
            <consortium name="DOE Joint Genome Institute"/>
            <person name="Baroncelli R."/>
            <person name="Diaz J.F."/>
            <person name="Benocci T."/>
            <person name="Peng M."/>
            <person name="Battaglia E."/>
            <person name="Haridas S."/>
            <person name="Andreopoulos W."/>
            <person name="Labutti K."/>
            <person name="Pangilinan J."/>
            <person name="Floch G.L."/>
            <person name="Makela M.R."/>
            <person name="Henrissat B."/>
            <person name="Grigoriev I.V."/>
            <person name="Crouch J.A."/>
            <person name="De Vries R.P."/>
            <person name="Sukno S.A."/>
            <person name="Thon M.R."/>
        </authorList>
    </citation>
    <scope>NUCLEOTIDE SEQUENCE</scope>
    <source>
        <strain evidence="3">MAFF235873</strain>
    </source>
</reference>
<proteinExistence type="predicted"/>
<protein>
    <recommendedName>
        <fullName evidence="5">Secreted protein</fullName>
    </recommendedName>
</protein>
<dbReference type="Proteomes" id="UP001232148">
    <property type="component" value="Unassembled WGS sequence"/>
</dbReference>
<feature type="compositionally biased region" description="Basic and acidic residues" evidence="1">
    <location>
        <begin position="135"/>
        <end position="149"/>
    </location>
</feature>
<evidence type="ECO:0000313" key="4">
    <source>
        <dbReference type="Proteomes" id="UP001232148"/>
    </source>
</evidence>
<feature type="region of interest" description="Disordered" evidence="1">
    <location>
        <begin position="179"/>
        <end position="228"/>
    </location>
</feature>
<organism evidence="3 4">
    <name type="scientific">Colletotrichum zoysiae</name>
    <dbReference type="NCBI Taxonomy" id="1216348"/>
    <lineage>
        <taxon>Eukaryota</taxon>
        <taxon>Fungi</taxon>
        <taxon>Dikarya</taxon>
        <taxon>Ascomycota</taxon>
        <taxon>Pezizomycotina</taxon>
        <taxon>Sordariomycetes</taxon>
        <taxon>Hypocreomycetidae</taxon>
        <taxon>Glomerellales</taxon>
        <taxon>Glomerellaceae</taxon>
        <taxon>Colletotrichum</taxon>
        <taxon>Colletotrichum graminicola species complex</taxon>
    </lineage>
</organism>
<feature type="region of interest" description="Disordered" evidence="1">
    <location>
        <begin position="127"/>
        <end position="151"/>
    </location>
</feature>
<dbReference type="EMBL" id="MU842968">
    <property type="protein sequence ID" value="KAK2024345.1"/>
    <property type="molecule type" value="Genomic_DNA"/>
</dbReference>
<evidence type="ECO:0008006" key="5">
    <source>
        <dbReference type="Google" id="ProtNLM"/>
    </source>
</evidence>
<gene>
    <name evidence="3" type="ORF">LX32DRAFT_109511</name>
</gene>